<dbReference type="KEGG" id="bvo:Pan97_07200"/>
<dbReference type="EMBL" id="CP036289">
    <property type="protein sequence ID" value="QDU73721.1"/>
    <property type="molecule type" value="Genomic_DNA"/>
</dbReference>
<dbReference type="CDD" id="cd00761">
    <property type="entry name" value="Glyco_tranf_GTA_type"/>
    <property type="match status" value="1"/>
</dbReference>
<evidence type="ECO:0000313" key="3">
    <source>
        <dbReference type="Proteomes" id="UP000318626"/>
    </source>
</evidence>
<dbReference type="Pfam" id="PF00535">
    <property type="entry name" value="Glycos_transf_2"/>
    <property type="match status" value="1"/>
</dbReference>
<organism evidence="2 3">
    <name type="scientific">Bremerella volcania</name>
    <dbReference type="NCBI Taxonomy" id="2527984"/>
    <lineage>
        <taxon>Bacteria</taxon>
        <taxon>Pseudomonadati</taxon>
        <taxon>Planctomycetota</taxon>
        <taxon>Planctomycetia</taxon>
        <taxon>Pirellulales</taxon>
        <taxon>Pirellulaceae</taxon>
        <taxon>Bremerella</taxon>
    </lineage>
</organism>
<gene>
    <name evidence="2" type="ORF">Pan97_07200</name>
</gene>
<name>A0A518C3B9_9BACT</name>
<reference evidence="3" key="1">
    <citation type="submission" date="2019-02" db="EMBL/GenBank/DDBJ databases">
        <title>Deep-cultivation of Planctomycetes and their phenomic and genomic characterization uncovers novel biology.</title>
        <authorList>
            <person name="Wiegand S."/>
            <person name="Jogler M."/>
            <person name="Boedeker C."/>
            <person name="Pinto D."/>
            <person name="Vollmers J."/>
            <person name="Rivas-Marin E."/>
            <person name="Kohn T."/>
            <person name="Peeters S.H."/>
            <person name="Heuer A."/>
            <person name="Rast P."/>
            <person name="Oberbeckmann S."/>
            <person name="Bunk B."/>
            <person name="Jeske O."/>
            <person name="Meyerdierks A."/>
            <person name="Storesund J.E."/>
            <person name="Kallscheuer N."/>
            <person name="Luecker S."/>
            <person name="Lage O.M."/>
            <person name="Pohl T."/>
            <person name="Merkel B.J."/>
            <person name="Hornburger P."/>
            <person name="Mueller R.-W."/>
            <person name="Bruemmer F."/>
            <person name="Labrenz M."/>
            <person name="Spormann A.M."/>
            <person name="Op den Camp H."/>
            <person name="Overmann J."/>
            <person name="Amann R."/>
            <person name="Jetten M.S.M."/>
            <person name="Mascher T."/>
            <person name="Medema M.H."/>
            <person name="Devos D.P."/>
            <person name="Kaster A.-K."/>
            <person name="Ovreas L."/>
            <person name="Rohde M."/>
            <person name="Galperin M.Y."/>
            <person name="Jogler C."/>
        </authorList>
    </citation>
    <scope>NUCLEOTIDE SEQUENCE [LARGE SCALE GENOMIC DNA]</scope>
    <source>
        <strain evidence="3">Pan97</strain>
    </source>
</reference>
<dbReference type="InterPro" id="IPR001173">
    <property type="entry name" value="Glyco_trans_2-like"/>
</dbReference>
<dbReference type="Gene3D" id="3.90.550.10">
    <property type="entry name" value="Spore Coat Polysaccharide Biosynthesis Protein SpsA, Chain A"/>
    <property type="match status" value="1"/>
</dbReference>
<dbReference type="InterPro" id="IPR029044">
    <property type="entry name" value="Nucleotide-diphossugar_trans"/>
</dbReference>
<dbReference type="GO" id="GO:0016740">
    <property type="term" value="F:transferase activity"/>
    <property type="evidence" value="ECO:0007669"/>
    <property type="project" value="UniProtKB-KW"/>
</dbReference>
<feature type="domain" description="Glycosyltransferase 2-like" evidence="1">
    <location>
        <begin position="60"/>
        <end position="108"/>
    </location>
</feature>
<evidence type="ECO:0000313" key="2">
    <source>
        <dbReference type="EMBL" id="QDU73721.1"/>
    </source>
</evidence>
<sequence>MRVSCIMVTGHKPERRRLAEVAIGCFNQQTWPDRELVIVNEGEPFNLPGERLVPTGATLGELRNLGLSNADGDLIIQWDDDDWYHPDRIRVQAEAWKPGHAVILNHEIICDMTSGQALVCTVGFPGSILHEAQTTARYETLRKGEDSVFADSFRRIHLNNNPTLYIRFWHGLNTWDRKHFQSLARISRPLTEDENLQLQRALSSYQCQKVM</sequence>
<accession>A0A518C3B9</accession>
<dbReference type="AlphaFoldDB" id="A0A518C3B9"/>
<keyword evidence="3" id="KW-1185">Reference proteome</keyword>
<evidence type="ECO:0000259" key="1">
    <source>
        <dbReference type="Pfam" id="PF00535"/>
    </source>
</evidence>
<dbReference type="SUPFAM" id="SSF53448">
    <property type="entry name" value="Nucleotide-diphospho-sugar transferases"/>
    <property type="match status" value="1"/>
</dbReference>
<proteinExistence type="predicted"/>
<keyword evidence="2" id="KW-0808">Transferase</keyword>
<dbReference type="RefSeq" id="WP_144970760.1">
    <property type="nucleotide sequence ID" value="NZ_CP036289.1"/>
</dbReference>
<dbReference type="Proteomes" id="UP000318626">
    <property type="component" value="Chromosome"/>
</dbReference>
<protein>
    <submittedName>
        <fullName evidence="2">Glycosyl transferase family 2</fullName>
    </submittedName>
</protein>
<dbReference type="OrthoDB" id="215285at2"/>